<dbReference type="Pfam" id="PF00484">
    <property type="entry name" value="Pro_CA"/>
    <property type="match status" value="1"/>
</dbReference>
<dbReference type="InterPro" id="IPR015892">
    <property type="entry name" value="Carbonic_anhydrase_CS"/>
</dbReference>
<dbReference type="CDD" id="cd00883">
    <property type="entry name" value="beta_CA_cladeA"/>
    <property type="match status" value="1"/>
</dbReference>
<keyword evidence="3 7" id="KW-0479">Metal-binding</keyword>
<dbReference type="STRING" id="145388.A0A0D2MLX3"/>
<evidence type="ECO:0000256" key="8">
    <source>
        <dbReference type="RuleBase" id="RU003956"/>
    </source>
</evidence>
<evidence type="ECO:0000256" key="5">
    <source>
        <dbReference type="ARBA" id="ARBA00023239"/>
    </source>
</evidence>
<evidence type="ECO:0000256" key="3">
    <source>
        <dbReference type="ARBA" id="ARBA00022723"/>
    </source>
</evidence>
<evidence type="ECO:0000256" key="2">
    <source>
        <dbReference type="ARBA" id="ARBA00012925"/>
    </source>
</evidence>
<comment type="similarity">
    <text evidence="1 8">Belongs to the beta-class carbonic anhydrase family.</text>
</comment>
<proteinExistence type="inferred from homology"/>
<evidence type="ECO:0000256" key="4">
    <source>
        <dbReference type="ARBA" id="ARBA00022833"/>
    </source>
</evidence>
<keyword evidence="4 7" id="KW-0862">Zinc</keyword>
<organism evidence="9 10">
    <name type="scientific">Monoraphidium neglectum</name>
    <dbReference type="NCBI Taxonomy" id="145388"/>
    <lineage>
        <taxon>Eukaryota</taxon>
        <taxon>Viridiplantae</taxon>
        <taxon>Chlorophyta</taxon>
        <taxon>core chlorophytes</taxon>
        <taxon>Chlorophyceae</taxon>
        <taxon>CS clade</taxon>
        <taxon>Sphaeropleales</taxon>
        <taxon>Selenastraceae</taxon>
        <taxon>Monoraphidium</taxon>
    </lineage>
</organism>
<reference evidence="9 10" key="1">
    <citation type="journal article" date="2013" name="BMC Genomics">
        <title>Reconstruction of the lipid metabolism for the microalga Monoraphidium neglectum from its genome sequence reveals characteristics suitable for biofuel production.</title>
        <authorList>
            <person name="Bogen C."/>
            <person name="Al-Dilaimi A."/>
            <person name="Albersmeier A."/>
            <person name="Wichmann J."/>
            <person name="Grundmann M."/>
            <person name="Rupp O."/>
            <person name="Lauersen K.J."/>
            <person name="Blifernez-Klassen O."/>
            <person name="Kalinowski J."/>
            <person name="Goesmann A."/>
            <person name="Mussgnug J.H."/>
            <person name="Kruse O."/>
        </authorList>
    </citation>
    <scope>NUCLEOTIDE SEQUENCE [LARGE SCALE GENOMIC DNA]</scope>
    <source>
        <strain evidence="9 10">SAG 48.87</strain>
    </source>
</reference>
<dbReference type="GeneID" id="25729497"/>
<comment type="function">
    <text evidence="8">Reversible hydration of carbon dioxide.</text>
</comment>
<comment type="cofactor">
    <cofactor evidence="7">
        <name>Zn(2+)</name>
        <dbReference type="ChEBI" id="CHEBI:29105"/>
    </cofactor>
    <text evidence="7">Binds 1 zinc ion per subunit.</text>
</comment>
<evidence type="ECO:0000256" key="7">
    <source>
        <dbReference type="PIRSR" id="PIRSR601765-1"/>
    </source>
</evidence>
<protein>
    <recommendedName>
        <fullName evidence="2 8">Carbonic anhydrase</fullName>
        <ecNumber evidence="2 8">4.2.1.1</ecNumber>
    </recommendedName>
    <alternativeName>
        <fullName evidence="8">Carbonate dehydratase</fullName>
    </alternativeName>
</protein>
<dbReference type="EC" id="4.2.1.1" evidence="2 8"/>
<dbReference type="RefSeq" id="XP_013894820.1">
    <property type="nucleotide sequence ID" value="XM_014039366.1"/>
</dbReference>
<keyword evidence="10" id="KW-1185">Reference proteome</keyword>
<sequence length="255" mass="27604">MVWFLKSKGLANQILGLAPGEIFVQRNVGNQALHTDMNLMSCLEYAVKALKVKTVIVCGHYGCGAVRAALELPSRTPGLVNCWISDIREARNQAARELAALSPDERVARLCELNVLRQVFHVCTSPVVQSAWAEGQELHVWGVIYDLGDGLIRRLAGPFNTESEVDDTLDGFVNDEAKVVRCPHTNKLKLHALAPDCSSVGTSSSLGTSPRHQAANLRAQLNSANLVNAVIRHTTWSLDGEHATTLAHAARAGAK</sequence>
<dbReference type="SUPFAM" id="SSF53056">
    <property type="entry name" value="beta-carbonic anhydrase, cab"/>
    <property type="match status" value="1"/>
</dbReference>
<dbReference type="OrthoDB" id="10248475at2759"/>
<dbReference type="Proteomes" id="UP000054498">
    <property type="component" value="Unassembled WGS sequence"/>
</dbReference>
<name>A0A0D2MLX3_9CHLO</name>
<evidence type="ECO:0000313" key="10">
    <source>
        <dbReference type="Proteomes" id="UP000054498"/>
    </source>
</evidence>
<dbReference type="PANTHER" id="PTHR11002:SF76">
    <property type="entry name" value="CARBONIC ANHYDRASE"/>
    <property type="match status" value="1"/>
</dbReference>
<dbReference type="GO" id="GO:0004089">
    <property type="term" value="F:carbonate dehydratase activity"/>
    <property type="evidence" value="ECO:0007669"/>
    <property type="project" value="UniProtKB-UniRule"/>
</dbReference>
<dbReference type="InterPro" id="IPR036874">
    <property type="entry name" value="Carbonic_anhydrase_sf"/>
</dbReference>
<comment type="catalytic activity">
    <reaction evidence="6 8">
        <text>hydrogencarbonate + H(+) = CO2 + H2O</text>
        <dbReference type="Rhea" id="RHEA:10748"/>
        <dbReference type="ChEBI" id="CHEBI:15377"/>
        <dbReference type="ChEBI" id="CHEBI:15378"/>
        <dbReference type="ChEBI" id="CHEBI:16526"/>
        <dbReference type="ChEBI" id="CHEBI:17544"/>
        <dbReference type="EC" id="4.2.1.1"/>
    </reaction>
</comment>
<feature type="binding site" evidence="7">
    <location>
        <position position="63"/>
    </location>
    <ligand>
        <name>Zn(2+)</name>
        <dbReference type="ChEBI" id="CHEBI:29105"/>
    </ligand>
</feature>
<dbReference type="Gene3D" id="3.40.1050.10">
    <property type="entry name" value="Carbonic anhydrase"/>
    <property type="match status" value="1"/>
</dbReference>
<accession>A0A0D2MLX3</accession>
<evidence type="ECO:0000313" key="9">
    <source>
        <dbReference type="EMBL" id="KIY95800.1"/>
    </source>
</evidence>
<evidence type="ECO:0000256" key="1">
    <source>
        <dbReference type="ARBA" id="ARBA00006217"/>
    </source>
</evidence>
<feature type="binding site" evidence="7">
    <location>
        <position position="60"/>
    </location>
    <ligand>
        <name>Zn(2+)</name>
        <dbReference type="ChEBI" id="CHEBI:29105"/>
    </ligand>
</feature>
<dbReference type="SMART" id="SM00947">
    <property type="entry name" value="Pro_CA"/>
    <property type="match status" value="1"/>
</dbReference>
<dbReference type="GO" id="GO:0008270">
    <property type="term" value="F:zinc ion binding"/>
    <property type="evidence" value="ECO:0007669"/>
    <property type="project" value="UniProtKB-UniRule"/>
</dbReference>
<dbReference type="PROSITE" id="PS00705">
    <property type="entry name" value="PROK_CO2_ANHYDRASE_2"/>
    <property type="match status" value="1"/>
</dbReference>
<dbReference type="PANTHER" id="PTHR11002">
    <property type="entry name" value="CARBONIC ANHYDRASE"/>
    <property type="match status" value="1"/>
</dbReference>
<dbReference type="KEGG" id="mng:MNEG_12162"/>
<dbReference type="GO" id="GO:0015976">
    <property type="term" value="P:carbon utilization"/>
    <property type="evidence" value="ECO:0007669"/>
    <property type="project" value="InterPro"/>
</dbReference>
<gene>
    <name evidence="9" type="ORF">MNEG_12162</name>
</gene>
<dbReference type="InterPro" id="IPR001765">
    <property type="entry name" value="Carbonic_anhydrase"/>
</dbReference>
<keyword evidence="5 8" id="KW-0456">Lyase</keyword>
<evidence type="ECO:0000256" key="6">
    <source>
        <dbReference type="ARBA" id="ARBA00048348"/>
    </source>
</evidence>
<dbReference type="AlphaFoldDB" id="A0A0D2MLX3"/>
<dbReference type="EMBL" id="KK103318">
    <property type="protein sequence ID" value="KIY95800.1"/>
    <property type="molecule type" value="Genomic_DNA"/>
</dbReference>